<protein>
    <submittedName>
        <fullName evidence="1">Uncharacterized protein</fullName>
    </submittedName>
</protein>
<sequence>MSDEAYVRKVNLNFTIKLPANAPVDHPHIIEISPKDDAKATSDLSVVDVICTVMFKCNPQALHDLLNKKRKKSYYSLDTDDGSNHGYVSRRGEIVDIFLCDRVANKEHNVKFKIFDDGSWACLDSLGHLDPRERSDINYTEQYALAKHLFYGQWLGREGKYVCNREKPTEKVSSKGCIHKTADTVEPKSSDCGTKKSLDPRQQKDEAILQLISDVAETKSILRQTLEILAGNPKKRKRG</sequence>
<gene>
    <name evidence="1" type="ORF">OCU04_001451</name>
</gene>
<dbReference type="EMBL" id="JAPEIS010000001">
    <property type="protein sequence ID" value="KAJ8071110.1"/>
    <property type="molecule type" value="Genomic_DNA"/>
</dbReference>
<dbReference type="AlphaFoldDB" id="A0A9X0AYJ9"/>
<dbReference type="Proteomes" id="UP001152300">
    <property type="component" value="Unassembled WGS sequence"/>
</dbReference>
<comment type="caution">
    <text evidence="1">The sequence shown here is derived from an EMBL/GenBank/DDBJ whole genome shotgun (WGS) entry which is preliminary data.</text>
</comment>
<dbReference type="OrthoDB" id="3509184at2759"/>
<evidence type="ECO:0000313" key="2">
    <source>
        <dbReference type="Proteomes" id="UP001152300"/>
    </source>
</evidence>
<proteinExistence type="predicted"/>
<organism evidence="1 2">
    <name type="scientific">Sclerotinia nivalis</name>
    <dbReference type="NCBI Taxonomy" id="352851"/>
    <lineage>
        <taxon>Eukaryota</taxon>
        <taxon>Fungi</taxon>
        <taxon>Dikarya</taxon>
        <taxon>Ascomycota</taxon>
        <taxon>Pezizomycotina</taxon>
        <taxon>Leotiomycetes</taxon>
        <taxon>Helotiales</taxon>
        <taxon>Sclerotiniaceae</taxon>
        <taxon>Sclerotinia</taxon>
    </lineage>
</organism>
<keyword evidence="2" id="KW-1185">Reference proteome</keyword>
<accession>A0A9X0AYJ9</accession>
<name>A0A9X0AYJ9_9HELO</name>
<reference evidence="1" key="1">
    <citation type="submission" date="2022-11" db="EMBL/GenBank/DDBJ databases">
        <title>Genome Resource of Sclerotinia nivalis Strain SnTB1, a Plant Pathogen Isolated from American Ginseng.</title>
        <authorList>
            <person name="Fan S."/>
        </authorList>
    </citation>
    <scope>NUCLEOTIDE SEQUENCE</scope>
    <source>
        <strain evidence="1">SnTB1</strain>
    </source>
</reference>
<evidence type="ECO:0000313" key="1">
    <source>
        <dbReference type="EMBL" id="KAJ8071110.1"/>
    </source>
</evidence>